<protein>
    <submittedName>
        <fullName evidence="2">Stabilizer of axonemal microtubules 5</fullName>
    </submittedName>
</protein>
<dbReference type="InterPro" id="IPR028001">
    <property type="entry name" value="SAXO5"/>
</dbReference>
<dbReference type="GeneTree" id="ENSGT00390000014215"/>
<name>A0A8C5UST1_MICMU</name>
<organism evidence="2 3">
    <name type="scientific">Microcebus murinus</name>
    <name type="common">Gray mouse lemur</name>
    <name type="synonym">Lemur murinus</name>
    <dbReference type="NCBI Taxonomy" id="30608"/>
    <lineage>
        <taxon>Eukaryota</taxon>
        <taxon>Metazoa</taxon>
        <taxon>Chordata</taxon>
        <taxon>Craniata</taxon>
        <taxon>Vertebrata</taxon>
        <taxon>Euteleostomi</taxon>
        <taxon>Mammalia</taxon>
        <taxon>Eutheria</taxon>
        <taxon>Euarchontoglires</taxon>
        <taxon>Primates</taxon>
        <taxon>Strepsirrhini</taxon>
        <taxon>Lemuriformes</taxon>
        <taxon>Cheirogaleidae</taxon>
        <taxon>Microcebus</taxon>
    </lineage>
</organism>
<evidence type="ECO:0000313" key="2">
    <source>
        <dbReference type="Ensembl" id="ENSMICP00000003428.3"/>
    </source>
</evidence>
<reference evidence="2" key="3">
    <citation type="submission" date="2025-09" db="UniProtKB">
        <authorList>
            <consortium name="Ensembl"/>
        </authorList>
    </citation>
    <scope>IDENTIFICATION</scope>
</reference>
<dbReference type="Pfam" id="PF15373">
    <property type="entry name" value="SAXO5-like"/>
    <property type="match status" value="1"/>
</dbReference>
<evidence type="ECO:0000313" key="3">
    <source>
        <dbReference type="Proteomes" id="UP000694394"/>
    </source>
</evidence>
<reference evidence="2" key="1">
    <citation type="submission" date="2016-12" db="EMBL/GenBank/DDBJ databases">
        <title>Mouse lemur reference genome and diversity panel.</title>
        <authorList>
            <person name="Harris R."/>
            <person name="Larsen P."/>
            <person name="Liu Y."/>
            <person name="Hughes D.S."/>
            <person name="Murali S."/>
            <person name="Raveendran M."/>
            <person name="Korchina V."/>
            <person name="Wang M."/>
            <person name="Jhangiani S."/>
            <person name="Bandaranaike D."/>
            <person name="Bellair M."/>
            <person name="Blankenburg K."/>
            <person name="Chao H."/>
            <person name="Dahdouli M."/>
            <person name="Dinh H."/>
            <person name="Doddapaneni H."/>
            <person name="English A."/>
            <person name="Firestine M."/>
            <person name="Gnanaolivu R."/>
            <person name="Gross S."/>
            <person name="Hernandez B."/>
            <person name="Javaid M."/>
            <person name="Jayaseelan J."/>
            <person name="Jones J."/>
            <person name="Khan Z."/>
            <person name="Kovar C."/>
            <person name="Kurapati P."/>
            <person name="Le B."/>
            <person name="Lee S."/>
            <person name="Li M."/>
            <person name="Mathew T."/>
            <person name="Narasimhan A."/>
            <person name="Ngo D."/>
            <person name="Nguyen L."/>
            <person name="Okwuonu G."/>
            <person name="Ongeri F."/>
            <person name="Osuji N."/>
            <person name="Pu L.-L."/>
            <person name="Puazo M."/>
            <person name="Quiroz J."/>
            <person name="Raj R."/>
            <person name="Rajbhandari K."/>
            <person name="Reid J.G."/>
            <person name="Santibanez J."/>
            <person name="Sexton D."/>
            <person name="Skinner E."/>
            <person name="Vee V."/>
            <person name="Weissenberger G."/>
            <person name="Wu Y."/>
            <person name="Xin Y."/>
            <person name="Han Y."/>
            <person name="Campbell C."/>
            <person name="Brown A."/>
            <person name="Sullivan B."/>
            <person name="Shelton J."/>
            <person name="Brown S."/>
            <person name="Dudchenko O."/>
            <person name="Machol I."/>
            <person name="Durand N."/>
            <person name="Shamim M."/>
            <person name="Lieberman A."/>
            <person name="Muzny D.M."/>
            <person name="Richards S."/>
            <person name="Yoder A."/>
            <person name="Worley K.C."/>
            <person name="Rogers J."/>
            <person name="Gibbs R.A."/>
        </authorList>
    </citation>
    <scope>NUCLEOTIDE SEQUENCE [LARGE SCALE GENOMIC DNA]</scope>
</reference>
<reference evidence="2" key="2">
    <citation type="submission" date="2025-08" db="UniProtKB">
        <authorList>
            <consortium name="Ensembl"/>
        </authorList>
    </citation>
    <scope>IDENTIFICATION</scope>
</reference>
<accession>A0A8C5UST1</accession>
<dbReference type="Proteomes" id="UP000694394">
    <property type="component" value="Chromosome 24"/>
</dbReference>
<evidence type="ECO:0000256" key="1">
    <source>
        <dbReference type="SAM" id="MobiDB-lite"/>
    </source>
</evidence>
<dbReference type="AlphaFoldDB" id="A0A8C5UST1"/>
<dbReference type="Ensembl" id="ENSMICT00000003761.3">
    <property type="protein sequence ID" value="ENSMICP00000003428.3"/>
    <property type="gene ID" value="ENSMICG00000003762.3"/>
</dbReference>
<feature type="compositionally biased region" description="Polar residues" evidence="1">
    <location>
        <begin position="489"/>
        <end position="501"/>
    </location>
</feature>
<keyword evidence="3" id="KW-1185">Reference proteome</keyword>
<feature type="region of interest" description="Disordered" evidence="1">
    <location>
        <begin position="481"/>
        <end position="501"/>
    </location>
</feature>
<proteinExistence type="predicted"/>
<sequence>MAAGALLPCPMSRLDFLKASHFQLGPDPRLRRGVMHSTSHRDFPAYPVAPRAQPTLVLPDKRLLQADERCGHSEFLSEARRAFSPPCAPPPEHQRARKLAMLASNLRVHEDARTSSRFSNARAAYGWPELPARALEKIRGARLIFDRDSVPPGDPDKLRIPATTHQELFPPHDACPLPRAPCSHLGGPNILTWDYMRQEGTSYQKQFQALPGPPASMCKRAASTVEFGDCKTGYGLLCSEQKQAYRPQGLPPDRYDKAQAAAHIHYVNIRPGDGLFHDRTTAAEHFYPREPGPFVLHHSQTPESHILKGNWCPGPGSLATLMKFFYGQPPPPTLPPYRHEHQQNFESHMTLGESKLLGHYFHTTMGSDYYPFETDPAWAQKAPILHLQPSNLPQGTREFDFLTMNQKMLKPHRAARVPVSEEILQRCKYSHMEPPLGRLRFLSTQHRDEFPVKYQGPAVLRMGIPPEESHVPLGMPLQKGCREKIDPQAPQSPTYPCPSQQ</sequence>
<dbReference type="PANTHER" id="PTHR34828">
    <property type="entry name" value="TESTIS-EXPRESSED PROTEIN 45"/>
    <property type="match status" value="1"/>
</dbReference>
<dbReference type="PANTHER" id="PTHR34828:SF1">
    <property type="entry name" value="TESTIS-EXPRESSED PROTEIN 45"/>
    <property type="match status" value="1"/>
</dbReference>
<gene>
    <name evidence="2" type="primary">SAXO5</name>
</gene>
<dbReference type="EMBL" id="ABDC03027851">
    <property type="status" value="NOT_ANNOTATED_CDS"/>
    <property type="molecule type" value="Genomic_DNA"/>
</dbReference>